<accession>A0A150GBP0</accession>
<comment type="caution">
    <text evidence="2">The sequence shown here is derived from an EMBL/GenBank/DDBJ whole genome shotgun (WGS) entry which is preliminary data.</text>
</comment>
<reference evidence="3" key="1">
    <citation type="journal article" date="2016" name="Nat. Commun.">
        <title>The Gonium pectorale genome demonstrates co-option of cell cycle regulation during the evolution of multicellularity.</title>
        <authorList>
            <person name="Hanschen E.R."/>
            <person name="Marriage T.N."/>
            <person name="Ferris P.J."/>
            <person name="Hamaji T."/>
            <person name="Toyoda A."/>
            <person name="Fujiyama A."/>
            <person name="Neme R."/>
            <person name="Noguchi H."/>
            <person name="Minakuchi Y."/>
            <person name="Suzuki M."/>
            <person name="Kawai-Toyooka H."/>
            <person name="Smith D.R."/>
            <person name="Sparks H."/>
            <person name="Anderson J."/>
            <person name="Bakaric R."/>
            <person name="Luria V."/>
            <person name="Karger A."/>
            <person name="Kirschner M.W."/>
            <person name="Durand P.M."/>
            <person name="Michod R.E."/>
            <person name="Nozaki H."/>
            <person name="Olson B.J."/>
        </authorList>
    </citation>
    <scope>NUCLEOTIDE SEQUENCE [LARGE SCALE GENOMIC DNA]</scope>
    <source>
        <strain evidence="3">NIES-2863</strain>
    </source>
</reference>
<organism evidence="2 3">
    <name type="scientific">Gonium pectorale</name>
    <name type="common">Green alga</name>
    <dbReference type="NCBI Taxonomy" id="33097"/>
    <lineage>
        <taxon>Eukaryota</taxon>
        <taxon>Viridiplantae</taxon>
        <taxon>Chlorophyta</taxon>
        <taxon>core chlorophytes</taxon>
        <taxon>Chlorophyceae</taxon>
        <taxon>CS clade</taxon>
        <taxon>Chlamydomonadales</taxon>
        <taxon>Volvocaceae</taxon>
        <taxon>Gonium</taxon>
    </lineage>
</organism>
<evidence type="ECO:0000256" key="1">
    <source>
        <dbReference type="SAM" id="MobiDB-lite"/>
    </source>
</evidence>
<dbReference type="AlphaFoldDB" id="A0A150GBP0"/>
<dbReference type="OrthoDB" id="532464at2759"/>
<dbReference type="Proteomes" id="UP000075714">
    <property type="component" value="Unassembled WGS sequence"/>
</dbReference>
<keyword evidence="3" id="KW-1185">Reference proteome</keyword>
<gene>
    <name evidence="2" type="ORF">GPECTOR_39g469</name>
</gene>
<proteinExistence type="predicted"/>
<sequence length="94" mass="10058">MLNGAATPGSQDTVLPVLLLYYDFAVARFDDAVATVEPGALESKHDVPLKLYRKLTMERPSLMMRSISTGMDAENGTSGAGGSRDRAASVRNVK</sequence>
<feature type="region of interest" description="Disordered" evidence="1">
    <location>
        <begin position="69"/>
        <end position="94"/>
    </location>
</feature>
<dbReference type="EMBL" id="LSYV01000040">
    <property type="protein sequence ID" value="KXZ46975.1"/>
    <property type="molecule type" value="Genomic_DNA"/>
</dbReference>
<protein>
    <submittedName>
        <fullName evidence="2">Uncharacterized protein</fullName>
    </submittedName>
</protein>
<name>A0A150GBP0_GONPE</name>
<evidence type="ECO:0000313" key="3">
    <source>
        <dbReference type="Proteomes" id="UP000075714"/>
    </source>
</evidence>
<evidence type="ECO:0000313" key="2">
    <source>
        <dbReference type="EMBL" id="KXZ46975.1"/>
    </source>
</evidence>